<gene>
    <name evidence="1" type="ORF">D0Z08_19550</name>
</gene>
<dbReference type="RefSeq" id="WP_118926939.1">
    <property type="nucleotide sequence ID" value="NZ_QXGH01000024.1"/>
</dbReference>
<dbReference type="Gene3D" id="1.10.287.850">
    <property type="entry name" value="HP0062-like domain"/>
    <property type="match status" value="1"/>
</dbReference>
<evidence type="ECO:0000313" key="1">
    <source>
        <dbReference type="EMBL" id="RHW25424.1"/>
    </source>
</evidence>
<organism evidence="1 2">
    <name type="scientific">Nocardioides immobilis</name>
    <dbReference type="NCBI Taxonomy" id="2049295"/>
    <lineage>
        <taxon>Bacteria</taxon>
        <taxon>Bacillati</taxon>
        <taxon>Actinomycetota</taxon>
        <taxon>Actinomycetes</taxon>
        <taxon>Propionibacteriales</taxon>
        <taxon>Nocardioidaceae</taxon>
        <taxon>Nocardioides</taxon>
    </lineage>
</organism>
<dbReference type="AlphaFoldDB" id="A0A417XYI2"/>
<name>A0A417XYI2_9ACTN</name>
<evidence type="ECO:0008006" key="3">
    <source>
        <dbReference type="Google" id="ProtNLM"/>
    </source>
</evidence>
<dbReference type="Proteomes" id="UP000283644">
    <property type="component" value="Unassembled WGS sequence"/>
</dbReference>
<accession>A0A417XYI2</accession>
<dbReference type="EMBL" id="QXGH01000024">
    <property type="protein sequence ID" value="RHW25424.1"/>
    <property type="molecule type" value="Genomic_DNA"/>
</dbReference>
<sequence>MTLDATLDRLIAFRDALSEFIDLLRATADDEAEAEQTLAGLWEDSFRDQFVAKYDELAAPVATFTGEAEGLLEFLDDKITLIRGYLSGA</sequence>
<proteinExistence type="predicted"/>
<comment type="caution">
    <text evidence="1">The sequence shown here is derived from an EMBL/GenBank/DDBJ whole genome shotgun (WGS) entry which is preliminary data.</text>
</comment>
<reference evidence="1 2" key="1">
    <citation type="submission" date="2018-09" db="EMBL/GenBank/DDBJ databases">
        <title>Genome sequencing of Nocardioides immobilis CCTCC AB 2017083 for comparison to Nocardioides silvaticus.</title>
        <authorList>
            <person name="Li C."/>
            <person name="Wang G."/>
        </authorList>
    </citation>
    <scope>NUCLEOTIDE SEQUENCE [LARGE SCALE GENOMIC DNA]</scope>
    <source>
        <strain evidence="1 2">CCTCC AB 2017083</strain>
    </source>
</reference>
<keyword evidence="2" id="KW-1185">Reference proteome</keyword>
<protein>
    <recommendedName>
        <fullName evidence="3">WXG100 family type VII secretion target</fullName>
    </recommendedName>
</protein>
<evidence type="ECO:0000313" key="2">
    <source>
        <dbReference type="Proteomes" id="UP000283644"/>
    </source>
</evidence>